<organism evidence="4 5">
    <name type="scientific">Aliikangiella coralliicola</name>
    <dbReference type="NCBI Taxonomy" id="2592383"/>
    <lineage>
        <taxon>Bacteria</taxon>
        <taxon>Pseudomonadati</taxon>
        <taxon>Pseudomonadota</taxon>
        <taxon>Gammaproteobacteria</taxon>
        <taxon>Oceanospirillales</taxon>
        <taxon>Pleioneaceae</taxon>
        <taxon>Aliikangiella</taxon>
    </lineage>
</organism>
<dbReference type="GO" id="GO:0042284">
    <property type="term" value="F:sphingolipid delta-4 desaturase activity"/>
    <property type="evidence" value="ECO:0007669"/>
    <property type="project" value="TreeGrafter"/>
</dbReference>
<keyword evidence="5" id="KW-1185">Reference proteome</keyword>
<dbReference type="PANTHER" id="PTHR12879">
    <property type="entry name" value="SPHINGOLIPID DELTA 4 DESATURASE/C-4 HYDROXYLASE PROTEIN DES2"/>
    <property type="match status" value="1"/>
</dbReference>
<dbReference type="CDD" id="cd03510">
    <property type="entry name" value="Rhizobitoxine-FADS-like"/>
    <property type="match status" value="1"/>
</dbReference>
<feature type="coiled-coil region" evidence="1">
    <location>
        <begin position="147"/>
        <end position="190"/>
    </location>
</feature>
<dbReference type="GO" id="GO:0016020">
    <property type="term" value="C:membrane"/>
    <property type="evidence" value="ECO:0007669"/>
    <property type="project" value="GOC"/>
</dbReference>
<feature type="domain" description="Fatty acid desaturase" evidence="3">
    <location>
        <begin position="41"/>
        <end position="156"/>
    </location>
</feature>
<evidence type="ECO:0000313" key="4">
    <source>
        <dbReference type="EMBL" id="TQV81095.1"/>
    </source>
</evidence>
<dbReference type="PANTHER" id="PTHR12879:SF8">
    <property type="entry name" value="SPHINGOLIPID DELTA(4)-DESATURASE DES1"/>
    <property type="match status" value="1"/>
</dbReference>
<dbReference type="RefSeq" id="WP_142935269.1">
    <property type="nucleotide sequence ID" value="NZ_ML660173.1"/>
</dbReference>
<evidence type="ECO:0000256" key="1">
    <source>
        <dbReference type="SAM" id="Coils"/>
    </source>
</evidence>
<sequence length="336" mass="39763">MVNEQEIQRLKKIRPNYAILSLALDWLQIFAAFYVAIMVDHWLFYLIAMVFIARCQHALYMMMHEAAHFGLHSSILVNNYIGQFAIAGPALFSLFVYRSNHLNHHRHPTSDDDQYPLKKSKFAVELLEDLFCYSYFRYMKLFIVAFAKKVRRRKERDEEAKKEEEEKRIADKLKAEKEDLELEKIEIKNSGGNVKGRRTHPHKLPKYMVLSSMLLGNGIIILFFYLLDATLMYPILWLLPMFSILFVFFRIRGVCEHGGLKVDDNSMLTTRTIINPLQAYFFHPHRANYHIEHHLYPNVPYYNLKKLHTVIKEGGQYNTTNVYRSYFHIINNVVTY</sequence>
<feature type="domain" description="Fatty acid desaturase" evidence="3">
    <location>
        <begin position="202"/>
        <end position="314"/>
    </location>
</feature>
<protein>
    <recommendedName>
        <fullName evidence="3">Fatty acid desaturase domain-containing protein</fullName>
    </recommendedName>
</protein>
<feature type="transmembrane region" description="Helical" evidence="2">
    <location>
        <begin position="17"/>
        <end position="37"/>
    </location>
</feature>
<evidence type="ECO:0000313" key="5">
    <source>
        <dbReference type="Proteomes" id="UP000315439"/>
    </source>
</evidence>
<dbReference type="GO" id="GO:0046513">
    <property type="term" value="P:ceramide biosynthetic process"/>
    <property type="evidence" value="ECO:0007669"/>
    <property type="project" value="TreeGrafter"/>
</dbReference>
<evidence type="ECO:0000256" key="2">
    <source>
        <dbReference type="SAM" id="Phobius"/>
    </source>
</evidence>
<feature type="transmembrane region" description="Helical" evidence="2">
    <location>
        <begin position="43"/>
        <end position="63"/>
    </location>
</feature>
<dbReference type="OrthoDB" id="9800167at2"/>
<proteinExistence type="predicted"/>
<dbReference type="Pfam" id="PF00487">
    <property type="entry name" value="FA_desaturase"/>
    <property type="match status" value="2"/>
</dbReference>
<evidence type="ECO:0000259" key="3">
    <source>
        <dbReference type="Pfam" id="PF00487"/>
    </source>
</evidence>
<keyword evidence="2" id="KW-0812">Transmembrane</keyword>
<dbReference type="AlphaFoldDB" id="A0A545TV43"/>
<accession>A0A545TV43</accession>
<dbReference type="Proteomes" id="UP000315439">
    <property type="component" value="Unassembled WGS sequence"/>
</dbReference>
<gene>
    <name evidence="4" type="ORF">FLL46_26150</name>
</gene>
<dbReference type="EMBL" id="VIKS01000017">
    <property type="protein sequence ID" value="TQV81095.1"/>
    <property type="molecule type" value="Genomic_DNA"/>
</dbReference>
<comment type="caution">
    <text evidence="4">The sequence shown here is derived from an EMBL/GenBank/DDBJ whole genome shotgun (WGS) entry which is preliminary data.</text>
</comment>
<reference evidence="4 5" key="1">
    <citation type="submission" date="2019-07" db="EMBL/GenBank/DDBJ databases">
        <title>Draft genome for Aliikangiella sp. M105.</title>
        <authorList>
            <person name="Wang G."/>
        </authorList>
    </citation>
    <scope>NUCLEOTIDE SEQUENCE [LARGE SCALE GENOMIC DNA]</scope>
    <source>
        <strain evidence="4 5">M105</strain>
    </source>
</reference>
<feature type="transmembrane region" description="Helical" evidence="2">
    <location>
        <begin position="207"/>
        <end position="227"/>
    </location>
</feature>
<keyword evidence="1" id="KW-0175">Coiled coil</keyword>
<dbReference type="InterPro" id="IPR005804">
    <property type="entry name" value="FA_desaturase_dom"/>
</dbReference>
<feature type="transmembrane region" description="Helical" evidence="2">
    <location>
        <begin position="75"/>
        <end position="97"/>
    </location>
</feature>
<keyword evidence="2" id="KW-0472">Membrane</keyword>
<name>A0A545TV43_9GAMM</name>
<feature type="transmembrane region" description="Helical" evidence="2">
    <location>
        <begin position="233"/>
        <end position="251"/>
    </location>
</feature>
<keyword evidence="2" id="KW-1133">Transmembrane helix</keyword>